<dbReference type="AlphaFoldDB" id="A0AAD6S0I0"/>
<dbReference type="EMBL" id="JARJCM010000479">
    <property type="protein sequence ID" value="KAJ7016632.1"/>
    <property type="molecule type" value="Genomic_DNA"/>
</dbReference>
<evidence type="ECO:0000313" key="2">
    <source>
        <dbReference type="Proteomes" id="UP001218188"/>
    </source>
</evidence>
<sequence length="155" mass="17339">MSESSHGSRASGRVRFRRTFRSCGIAVVNRGNWFRISVVSIVSVRAQRELSEIMYSLDGKNITALFILNRDLVSKWHAAFVHCAKAREKKLHAAFSTIKKQHAAWTQSSPVTDLPQARYAPALFPLFTYFKIPAKSTNVAATRDSKTPSRLAKSA</sequence>
<dbReference type="Proteomes" id="UP001218188">
    <property type="component" value="Unassembled WGS sequence"/>
</dbReference>
<gene>
    <name evidence="1" type="ORF">C8F04DRAFT_1201786</name>
</gene>
<organism evidence="1 2">
    <name type="scientific">Mycena alexandri</name>
    <dbReference type="NCBI Taxonomy" id="1745969"/>
    <lineage>
        <taxon>Eukaryota</taxon>
        <taxon>Fungi</taxon>
        <taxon>Dikarya</taxon>
        <taxon>Basidiomycota</taxon>
        <taxon>Agaricomycotina</taxon>
        <taxon>Agaricomycetes</taxon>
        <taxon>Agaricomycetidae</taxon>
        <taxon>Agaricales</taxon>
        <taxon>Marasmiineae</taxon>
        <taxon>Mycenaceae</taxon>
        <taxon>Mycena</taxon>
    </lineage>
</organism>
<comment type="caution">
    <text evidence="1">The sequence shown here is derived from an EMBL/GenBank/DDBJ whole genome shotgun (WGS) entry which is preliminary data.</text>
</comment>
<reference evidence="1" key="1">
    <citation type="submission" date="2023-03" db="EMBL/GenBank/DDBJ databases">
        <title>Massive genome expansion in bonnet fungi (Mycena s.s.) driven by repeated elements and novel gene families across ecological guilds.</title>
        <authorList>
            <consortium name="Lawrence Berkeley National Laboratory"/>
            <person name="Harder C.B."/>
            <person name="Miyauchi S."/>
            <person name="Viragh M."/>
            <person name="Kuo A."/>
            <person name="Thoen E."/>
            <person name="Andreopoulos B."/>
            <person name="Lu D."/>
            <person name="Skrede I."/>
            <person name="Drula E."/>
            <person name="Henrissat B."/>
            <person name="Morin E."/>
            <person name="Kohler A."/>
            <person name="Barry K."/>
            <person name="LaButti K."/>
            <person name="Morin E."/>
            <person name="Salamov A."/>
            <person name="Lipzen A."/>
            <person name="Mereny Z."/>
            <person name="Hegedus B."/>
            <person name="Baldrian P."/>
            <person name="Stursova M."/>
            <person name="Weitz H."/>
            <person name="Taylor A."/>
            <person name="Grigoriev I.V."/>
            <person name="Nagy L.G."/>
            <person name="Martin F."/>
            <person name="Kauserud H."/>
        </authorList>
    </citation>
    <scope>NUCLEOTIDE SEQUENCE</scope>
    <source>
        <strain evidence="1">CBHHK200</strain>
    </source>
</reference>
<keyword evidence="2" id="KW-1185">Reference proteome</keyword>
<protein>
    <submittedName>
        <fullName evidence="1">Uncharacterized protein</fullName>
    </submittedName>
</protein>
<name>A0AAD6S0I0_9AGAR</name>
<evidence type="ECO:0000313" key="1">
    <source>
        <dbReference type="EMBL" id="KAJ7016632.1"/>
    </source>
</evidence>
<proteinExistence type="predicted"/>
<accession>A0AAD6S0I0</accession>